<feature type="signal peptide" evidence="5">
    <location>
        <begin position="1"/>
        <end position="26"/>
    </location>
</feature>
<dbReference type="InterPro" id="IPR036366">
    <property type="entry name" value="PGBDSf"/>
</dbReference>
<reference evidence="7 8" key="1">
    <citation type="journal article" date="2016" name="Nat. Commun.">
        <title>Thousands of microbial genomes shed light on interconnected biogeochemical processes in an aquifer system.</title>
        <authorList>
            <person name="Anantharaman K."/>
            <person name="Brown C.T."/>
            <person name="Hug L.A."/>
            <person name="Sharon I."/>
            <person name="Castelle C.J."/>
            <person name="Probst A.J."/>
            <person name="Thomas B.C."/>
            <person name="Singh A."/>
            <person name="Wilkins M.J."/>
            <person name="Karaoz U."/>
            <person name="Brodie E.L."/>
            <person name="Williams K.H."/>
            <person name="Hubbard S.S."/>
            <person name="Banfield J.F."/>
        </authorList>
    </citation>
    <scope>NUCLEOTIDE SEQUENCE [LARGE SCALE GENOMIC DNA]</scope>
</reference>
<dbReference type="PANTHER" id="PTHR46066:SF2">
    <property type="entry name" value="CHITINASE DOMAIN-CONTAINING PROTEIN 1"/>
    <property type="match status" value="1"/>
</dbReference>
<comment type="similarity">
    <text evidence="4">Belongs to the glycosyl hydrolase 18 family.</text>
</comment>
<organism evidence="7 8">
    <name type="scientific">Candidatus Yonathbacteria bacterium RIFOXYD1_FULL_52_36</name>
    <dbReference type="NCBI Taxonomy" id="1802730"/>
    <lineage>
        <taxon>Bacteria</taxon>
        <taxon>Candidatus Yonathiibacteriota</taxon>
    </lineage>
</organism>
<evidence type="ECO:0000313" key="7">
    <source>
        <dbReference type="EMBL" id="OHA86371.1"/>
    </source>
</evidence>
<dbReference type="Gene3D" id="3.20.20.80">
    <property type="entry name" value="Glycosidases"/>
    <property type="match status" value="1"/>
</dbReference>
<gene>
    <name evidence="7" type="ORF">A2591_02635</name>
</gene>
<comment type="caution">
    <text evidence="7">The sequence shown here is derived from an EMBL/GenBank/DDBJ whole genome shotgun (WGS) entry which is preliminary data.</text>
</comment>
<feature type="domain" description="GH18" evidence="6">
    <location>
        <begin position="32"/>
        <end position="385"/>
    </location>
</feature>
<dbReference type="Gene3D" id="1.10.101.10">
    <property type="entry name" value="PGBD-like superfamily/PGBD"/>
    <property type="match status" value="1"/>
</dbReference>
<evidence type="ECO:0000256" key="5">
    <source>
        <dbReference type="SAM" id="SignalP"/>
    </source>
</evidence>
<dbReference type="Pfam" id="PF01471">
    <property type="entry name" value="PG_binding_1"/>
    <property type="match status" value="1"/>
</dbReference>
<evidence type="ECO:0000256" key="3">
    <source>
        <dbReference type="RuleBase" id="RU000489"/>
    </source>
</evidence>
<dbReference type="EMBL" id="MHUZ01000002">
    <property type="protein sequence ID" value="OHA86371.1"/>
    <property type="molecule type" value="Genomic_DNA"/>
</dbReference>
<dbReference type="GO" id="GO:0004553">
    <property type="term" value="F:hydrolase activity, hydrolyzing O-glycosyl compounds"/>
    <property type="evidence" value="ECO:0007669"/>
    <property type="project" value="InterPro"/>
</dbReference>
<protein>
    <recommendedName>
        <fullName evidence="6">GH18 domain-containing protein</fullName>
    </recommendedName>
</protein>
<keyword evidence="2 3" id="KW-0326">Glycosidase</keyword>
<keyword evidence="5" id="KW-0732">Signal</keyword>
<evidence type="ECO:0000313" key="8">
    <source>
        <dbReference type="Proteomes" id="UP000178168"/>
    </source>
</evidence>
<feature type="chain" id="PRO_5009584477" description="GH18 domain-containing protein" evidence="5">
    <location>
        <begin position="27"/>
        <end position="495"/>
    </location>
</feature>
<dbReference type="InterPro" id="IPR001223">
    <property type="entry name" value="Glyco_hydro18_cat"/>
</dbReference>
<sequence>MNYHIFRKTVAVFLIALFAVPATMSAQTSTAIEVSGWIPYWRSEKGVESVVPQLGSFTEINPFMYTVKLDGTLNQAGKITDAEWVTLKSAAKAQGVRFVPTVMWSNSDAIDEVLKDPVQRQKHIQSIASEVFRYNYDGIDIDYEGKYARTRPHFSLFLKELNDAIGYNKWVMCTIEARTPLDARYSSTESIPTDIEYANDFKEISTYCDRVRFMTYDQGRIDLKLNAAKGQSEPYIPVADTEWVEKAIRLAMQEIPKEKIMIGVATYGYEHDMFPSTTGSGKMAYSQLWAFNPGYATDIATKLGIAPVRGNSGELILTFPASKSPEPVIPLPNATRVLSWSDAEAIKQKADLAARLGVRGISIFKIDGGQDPNLWGVLAQYKGSEPRVATKPISLVLAQTDTASPVTPAAPVASVKVPTKNFEMGALGEDVRTLQKYLNAKGYQVAKTGAGSPGNETTKFGAATKAALIKFQTANKITPAKGYFGPVTRAKMQAQ</sequence>
<dbReference type="Gene3D" id="3.10.50.10">
    <property type="match status" value="1"/>
</dbReference>
<dbReference type="InterPro" id="IPR036365">
    <property type="entry name" value="PGBD-like_sf"/>
</dbReference>
<name>A0A1G2SPQ7_9BACT</name>
<dbReference type="PROSITE" id="PS01095">
    <property type="entry name" value="GH18_1"/>
    <property type="match status" value="1"/>
</dbReference>
<dbReference type="InterPro" id="IPR017853">
    <property type="entry name" value="GH"/>
</dbReference>
<proteinExistence type="inferred from homology"/>
<dbReference type="InterPro" id="IPR001579">
    <property type="entry name" value="Glyco_hydro_18_chit_AS"/>
</dbReference>
<evidence type="ECO:0000256" key="4">
    <source>
        <dbReference type="RuleBase" id="RU004453"/>
    </source>
</evidence>
<dbReference type="STRING" id="1802730.A2591_02635"/>
<evidence type="ECO:0000256" key="2">
    <source>
        <dbReference type="ARBA" id="ARBA00023295"/>
    </source>
</evidence>
<dbReference type="PROSITE" id="PS51910">
    <property type="entry name" value="GH18_2"/>
    <property type="match status" value="1"/>
</dbReference>
<dbReference type="GO" id="GO:0005975">
    <property type="term" value="P:carbohydrate metabolic process"/>
    <property type="evidence" value="ECO:0007669"/>
    <property type="project" value="InterPro"/>
</dbReference>
<keyword evidence="1 3" id="KW-0378">Hydrolase</keyword>
<dbReference type="InterPro" id="IPR002477">
    <property type="entry name" value="Peptidoglycan-bd-like"/>
</dbReference>
<dbReference type="InterPro" id="IPR011583">
    <property type="entry name" value="Chitinase_II/V-like_cat"/>
</dbReference>
<evidence type="ECO:0000256" key="1">
    <source>
        <dbReference type="ARBA" id="ARBA00022801"/>
    </source>
</evidence>
<dbReference type="PANTHER" id="PTHR46066">
    <property type="entry name" value="CHITINASE DOMAIN-CONTAINING PROTEIN 1 FAMILY MEMBER"/>
    <property type="match status" value="1"/>
</dbReference>
<dbReference type="SUPFAM" id="SSF47090">
    <property type="entry name" value="PGBD-like"/>
    <property type="match status" value="1"/>
</dbReference>
<dbReference type="Proteomes" id="UP000178168">
    <property type="component" value="Unassembled WGS sequence"/>
</dbReference>
<dbReference type="InterPro" id="IPR029070">
    <property type="entry name" value="Chitinase_insertion_sf"/>
</dbReference>
<accession>A0A1G2SPQ7</accession>
<dbReference type="GO" id="GO:0008061">
    <property type="term" value="F:chitin binding"/>
    <property type="evidence" value="ECO:0007669"/>
    <property type="project" value="InterPro"/>
</dbReference>
<dbReference type="SUPFAM" id="SSF51445">
    <property type="entry name" value="(Trans)glycosidases"/>
    <property type="match status" value="1"/>
</dbReference>
<dbReference type="AlphaFoldDB" id="A0A1G2SPQ7"/>
<evidence type="ECO:0000259" key="6">
    <source>
        <dbReference type="PROSITE" id="PS51910"/>
    </source>
</evidence>
<dbReference type="Pfam" id="PF00704">
    <property type="entry name" value="Glyco_hydro_18"/>
    <property type="match status" value="1"/>
</dbReference>
<dbReference type="SMART" id="SM00636">
    <property type="entry name" value="Glyco_18"/>
    <property type="match status" value="1"/>
</dbReference>